<feature type="region of interest" description="Disordered" evidence="1">
    <location>
        <begin position="439"/>
        <end position="466"/>
    </location>
</feature>
<evidence type="ECO:0000259" key="3">
    <source>
        <dbReference type="PROSITE" id="PS50006"/>
    </source>
</evidence>
<proteinExistence type="predicted"/>
<name>A0A922EH60_CARIL</name>
<dbReference type="InterPro" id="IPR037912">
    <property type="entry name" value="MCRS1"/>
</dbReference>
<dbReference type="GO" id="GO:0071339">
    <property type="term" value="C:MLL1 complex"/>
    <property type="evidence" value="ECO:0007669"/>
    <property type="project" value="InterPro"/>
</dbReference>
<feature type="chain" id="PRO_5038008431" description="FHA domain-containing protein" evidence="2">
    <location>
        <begin position="19"/>
        <end position="769"/>
    </location>
</feature>
<evidence type="ECO:0000256" key="2">
    <source>
        <dbReference type="SAM" id="SignalP"/>
    </source>
</evidence>
<dbReference type="CDD" id="cd22687">
    <property type="entry name" value="FHA_MCRS1"/>
    <property type="match status" value="1"/>
</dbReference>
<dbReference type="Pfam" id="PF13325">
    <property type="entry name" value="MCRS_N"/>
    <property type="match status" value="1"/>
</dbReference>
<accession>A0A922EH60</accession>
<dbReference type="EMBL" id="CM031831">
    <property type="protein sequence ID" value="KAG6702865.1"/>
    <property type="molecule type" value="Genomic_DNA"/>
</dbReference>
<dbReference type="AlphaFoldDB" id="A0A922EH60"/>
<feature type="signal peptide" evidence="2">
    <location>
        <begin position="1"/>
        <end position="18"/>
    </location>
</feature>
<keyword evidence="2" id="KW-0732">Signal</keyword>
<feature type="domain" description="FHA" evidence="3">
    <location>
        <begin position="658"/>
        <end position="714"/>
    </location>
</feature>
<dbReference type="SMART" id="SM00240">
    <property type="entry name" value="FHA"/>
    <property type="match status" value="1"/>
</dbReference>
<reference evidence="4" key="1">
    <citation type="submission" date="2021-01" db="EMBL/GenBank/DDBJ databases">
        <authorList>
            <person name="Lovell J.T."/>
            <person name="Bentley N."/>
            <person name="Bhattarai G."/>
            <person name="Jenkins J.W."/>
            <person name="Sreedasyam A."/>
            <person name="Alarcon Y."/>
            <person name="Bock C."/>
            <person name="Boston L."/>
            <person name="Carlson J."/>
            <person name="Cervantes K."/>
            <person name="Clermont K."/>
            <person name="Krom N."/>
            <person name="Kubenka K."/>
            <person name="Mamidi S."/>
            <person name="Mattison C."/>
            <person name="Monteros M."/>
            <person name="Pisani C."/>
            <person name="Plott C."/>
            <person name="Rajasekar S."/>
            <person name="Rhein H.S."/>
            <person name="Rohla C."/>
            <person name="Song M."/>
            <person name="Hilaire R.S."/>
            <person name="Shu S."/>
            <person name="Wells L."/>
            <person name="Wang X."/>
            <person name="Webber J."/>
            <person name="Heerema R.J."/>
            <person name="Klein P."/>
            <person name="Conner P."/>
            <person name="Grauke L."/>
            <person name="Grimwood J."/>
            <person name="Schmutz J."/>
            <person name="Randall J.J."/>
        </authorList>
    </citation>
    <scope>NUCLEOTIDE SEQUENCE</scope>
    <source>
        <tissue evidence="4">Leaf</tissue>
    </source>
</reference>
<comment type="caution">
    <text evidence="4">The sequence shown here is derived from an EMBL/GenBank/DDBJ whole genome shotgun (WGS) entry which is preliminary data.</text>
</comment>
<evidence type="ECO:0000313" key="4">
    <source>
        <dbReference type="EMBL" id="KAG6702865.1"/>
    </source>
</evidence>
<dbReference type="GO" id="GO:0002151">
    <property type="term" value="F:G-quadruplex RNA binding"/>
    <property type="evidence" value="ECO:0007669"/>
    <property type="project" value="InterPro"/>
</dbReference>
<dbReference type="InterPro" id="IPR025999">
    <property type="entry name" value="MCRS_N"/>
</dbReference>
<sequence length="769" mass="85092">MICARACMLNLTFQICCSDSVVFSDLQAGASLEALAKGAVRFSRRFTVRELRDRWRSLLYDNDVSAEASARMVEYELSASGNPSSAILRNKSVVAPAKRKADSVREQYYAMRKKLCGHHAFQSFDLSFLGSLNEDDRLLGNGSGCQAPPGSSMIVHGVECHLGFQNPRGEILNHVPPLIRRHVNSANAIANSGTELIFKQNDALKDSLVEDFGNSPGAVDIRPPYEIPDMPIWRTIEDVSAPAMPISMSPGGEEQCAGEKMILPDDVDGEQIRSSVYHIVHSEPILKDGNASGFVDLSDCLLNLANEDELPFADEDAKDASNKPCCDSDNSIPLSCLNKAHEDYVVTDVCEPRTLVLNAGLDAAADSAQSGLIDRHSLCSSVVGMTSSTSVPDHLRPKLYDGEMECTLNTEDPEIPFNDHICLSTAFAYTSIWPNYKETTKPSSSTHQTNGEREINLKKKDENSSPSLTRMVALEPVPETRSKHPIVGFGTKPGWPDGNHLAVDSQESIIIDPSQLGRSTHATPKSAMDGALKIKETNASELHARPGSTQPGFEPEANSPTLDQEESDDDDYVPSFFDIEAMFIDVIFQILEMDLCPGDQDPYVSREVLRYQHQDTKRKIIRLEQCARSSMQRAIASRGALAIMYGHHLKHYIRKTEVIIGRATNDFEVDIDLGREGLANKVSRRQALIKMEEDGSFFLKNLGKRSIFLNGKEVSRGQLLRLNTGSLIEIREMAFVFEMNQKSVRRYLVDLAKRSQENTKFEWSSEGGP</sequence>
<feature type="region of interest" description="Disordered" evidence="1">
    <location>
        <begin position="542"/>
        <end position="570"/>
    </location>
</feature>
<dbReference type="PROSITE" id="PS50006">
    <property type="entry name" value="FHA_DOMAIN"/>
    <property type="match status" value="1"/>
</dbReference>
<dbReference type="InterPro" id="IPR000253">
    <property type="entry name" value="FHA_dom"/>
</dbReference>
<evidence type="ECO:0000256" key="1">
    <source>
        <dbReference type="SAM" id="MobiDB-lite"/>
    </source>
</evidence>
<dbReference type="PANTHER" id="PTHR13233">
    <property type="entry name" value="MICROSPHERULE PROTEIN 1"/>
    <property type="match status" value="1"/>
</dbReference>
<feature type="compositionally biased region" description="Basic and acidic residues" evidence="1">
    <location>
        <begin position="450"/>
        <end position="463"/>
    </location>
</feature>
<dbReference type="GO" id="GO:0045944">
    <property type="term" value="P:positive regulation of transcription by RNA polymerase II"/>
    <property type="evidence" value="ECO:0007669"/>
    <property type="project" value="TreeGrafter"/>
</dbReference>
<dbReference type="GO" id="GO:0031011">
    <property type="term" value="C:Ino80 complex"/>
    <property type="evidence" value="ECO:0007669"/>
    <property type="project" value="InterPro"/>
</dbReference>
<dbReference type="GO" id="GO:0044545">
    <property type="term" value="C:NSL complex"/>
    <property type="evidence" value="ECO:0007669"/>
    <property type="project" value="TreeGrafter"/>
</dbReference>
<evidence type="ECO:0000313" key="5">
    <source>
        <dbReference type="Proteomes" id="UP000811246"/>
    </source>
</evidence>
<gene>
    <name evidence="4" type="ORF">I3842_07G057200</name>
</gene>
<dbReference type="Pfam" id="PF00498">
    <property type="entry name" value="FHA"/>
    <property type="match status" value="1"/>
</dbReference>
<dbReference type="Proteomes" id="UP000811246">
    <property type="component" value="Chromosome 7"/>
</dbReference>
<dbReference type="PANTHER" id="PTHR13233:SF13">
    <property type="entry name" value="FHA DOMAIN-CONTAINING PROTEIN"/>
    <property type="match status" value="1"/>
</dbReference>
<protein>
    <recommendedName>
        <fullName evidence="3">FHA domain-containing protein</fullName>
    </recommendedName>
</protein>
<organism evidence="4 5">
    <name type="scientific">Carya illinoinensis</name>
    <name type="common">Pecan</name>
    <dbReference type="NCBI Taxonomy" id="32201"/>
    <lineage>
        <taxon>Eukaryota</taxon>
        <taxon>Viridiplantae</taxon>
        <taxon>Streptophyta</taxon>
        <taxon>Embryophyta</taxon>
        <taxon>Tracheophyta</taxon>
        <taxon>Spermatophyta</taxon>
        <taxon>Magnoliopsida</taxon>
        <taxon>eudicotyledons</taxon>
        <taxon>Gunneridae</taxon>
        <taxon>Pentapetalae</taxon>
        <taxon>rosids</taxon>
        <taxon>fabids</taxon>
        <taxon>Fagales</taxon>
        <taxon>Juglandaceae</taxon>
        <taxon>Carya</taxon>
    </lineage>
</organism>